<dbReference type="Pfam" id="PF03929">
    <property type="entry name" value="PepSY_TM"/>
    <property type="match status" value="1"/>
</dbReference>
<dbReference type="EMBL" id="MKJU01000027">
    <property type="protein sequence ID" value="OHU90007.1"/>
    <property type="molecule type" value="Genomic_DNA"/>
</dbReference>
<dbReference type="STRING" id="1859457.BET10_14600"/>
<comment type="caution">
    <text evidence="2">The sequence shown here is derived from an EMBL/GenBank/DDBJ whole genome shotgun (WGS) entry which is preliminary data.</text>
</comment>
<proteinExistence type="predicted"/>
<protein>
    <recommendedName>
        <fullName evidence="4">PepSY domain-containing protein</fullName>
    </recommendedName>
</protein>
<gene>
    <name evidence="2" type="ORF">BET10_14600</name>
</gene>
<organism evidence="2 3">
    <name type="scientific">Pseudoalteromonas amylolytica</name>
    <dbReference type="NCBI Taxonomy" id="1859457"/>
    <lineage>
        <taxon>Bacteria</taxon>
        <taxon>Pseudomonadati</taxon>
        <taxon>Pseudomonadota</taxon>
        <taxon>Gammaproteobacteria</taxon>
        <taxon>Alteromonadales</taxon>
        <taxon>Pseudoalteromonadaceae</taxon>
        <taxon>Pseudoalteromonas</taxon>
    </lineage>
</organism>
<accession>A0A1S1MX68</accession>
<feature type="transmembrane region" description="Helical" evidence="1">
    <location>
        <begin position="179"/>
        <end position="200"/>
    </location>
</feature>
<sequence>MLVKILRQCHLMIAAITAILLLCICISGALLVYGHELQRALAPSEWRVTPQTQTLRLSELVTEVEKHTGSHIRQIRLQDEPDLAWQVFLNDMTAVNLNPYTGEVIKHYRYSETFYGVIMLFHRWLLYKNDDGERPFKVFISIASLMLIIEILIGLWLWLKPKKPLKRLRINWKAKPKVLLYQLHITLGVICSLPLILIAFSGMTFHWKDATQAVVKTLTFSNITKVEAPKIEQTGPLVSVDKAYQTILDNLDGAKLQRLSFAHNNALMSGRVQLENEFFPHSMRWVDMNTGQLVKKFDAVDQSAATATWNFRYVFHVGSFGGHFTKILWLILTLLPVFLVISGGYFYVKRQRKGKKS</sequence>
<keyword evidence="1" id="KW-0472">Membrane</keyword>
<feature type="transmembrane region" description="Helical" evidence="1">
    <location>
        <begin position="12"/>
        <end position="33"/>
    </location>
</feature>
<keyword evidence="1" id="KW-1133">Transmembrane helix</keyword>
<evidence type="ECO:0000256" key="1">
    <source>
        <dbReference type="SAM" id="Phobius"/>
    </source>
</evidence>
<keyword evidence="1" id="KW-0812">Transmembrane</keyword>
<dbReference type="PANTHER" id="PTHR34219">
    <property type="entry name" value="IRON-REGULATED INNER MEMBRANE PROTEIN-RELATED"/>
    <property type="match status" value="1"/>
</dbReference>
<dbReference type="RefSeq" id="WP_070985976.1">
    <property type="nucleotide sequence ID" value="NZ_MKJU01000027.1"/>
</dbReference>
<dbReference type="OrthoDB" id="9776609at2"/>
<evidence type="ECO:0000313" key="3">
    <source>
        <dbReference type="Proteomes" id="UP000179786"/>
    </source>
</evidence>
<evidence type="ECO:0000313" key="2">
    <source>
        <dbReference type="EMBL" id="OHU90007.1"/>
    </source>
</evidence>
<keyword evidence="3" id="KW-1185">Reference proteome</keyword>
<dbReference type="Proteomes" id="UP000179786">
    <property type="component" value="Unassembled WGS sequence"/>
</dbReference>
<reference evidence="2 3" key="1">
    <citation type="submission" date="2016-09" db="EMBL/GenBank/DDBJ databases">
        <title>Pseudoalteromonas amylolytica sp. nov., isolated from the surface seawater.</title>
        <authorList>
            <person name="Wu Y.-H."/>
            <person name="Cheng H."/>
            <person name="Jin X.-B."/>
            <person name="Wang C.-S."/>
            <person name="Xu X.-W."/>
        </authorList>
    </citation>
    <scope>NUCLEOTIDE SEQUENCE [LARGE SCALE GENOMIC DNA]</scope>
    <source>
        <strain evidence="2 3">JW1</strain>
    </source>
</reference>
<evidence type="ECO:0008006" key="4">
    <source>
        <dbReference type="Google" id="ProtNLM"/>
    </source>
</evidence>
<feature type="transmembrane region" description="Helical" evidence="1">
    <location>
        <begin position="327"/>
        <end position="348"/>
    </location>
</feature>
<dbReference type="InterPro" id="IPR005625">
    <property type="entry name" value="PepSY-ass_TM"/>
</dbReference>
<feature type="transmembrane region" description="Helical" evidence="1">
    <location>
        <begin position="138"/>
        <end position="159"/>
    </location>
</feature>
<dbReference type="AlphaFoldDB" id="A0A1S1MX68"/>
<name>A0A1S1MX68_9GAMM</name>